<accession>A0A8S0Z162</accession>
<dbReference type="PANTHER" id="PTHR33327">
    <property type="entry name" value="ENDONUCLEASE"/>
    <property type="match status" value="1"/>
</dbReference>
<dbReference type="OrthoDB" id="10257314at2759"/>
<dbReference type="AlphaFoldDB" id="A0A8S0Z162"/>
<evidence type="ECO:0000259" key="2">
    <source>
        <dbReference type="Pfam" id="PF23055"/>
    </source>
</evidence>
<keyword evidence="4" id="KW-1185">Reference proteome</keyword>
<reference evidence="3 4" key="1">
    <citation type="submission" date="2020-04" db="EMBL/GenBank/DDBJ databases">
        <authorList>
            <person name="Wallbank WR R."/>
            <person name="Pardo Diaz C."/>
            <person name="Kozak K."/>
            <person name="Martin S."/>
            <person name="Jiggins C."/>
            <person name="Moest M."/>
            <person name="Warren A I."/>
            <person name="Byers J.R.P. K."/>
            <person name="Montejo-Kovacevich G."/>
            <person name="Yen C E."/>
        </authorList>
    </citation>
    <scope>NUCLEOTIDE SEQUENCE [LARGE SCALE GENOMIC DNA]</scope>
</reference>
<evidence type="ECO:0000313" key="3">
    <source>
        <dbReference type="EMBL" id="CAB3225384.1"/>
    </source>
</evidence>
<feature type="domain" description="DUF7041" evidence="2">
    <location>
        <begin position="22"/>
        <end position="100"/>
    </location>
</feature>
<evidence type="ECO:0000256" key="1">
    <source>
        <dbReference type="SAM" id="MobiDB-lite"/>
    </source>
</evidence>
<feature type="region of interest" description="Disordered" evidence="1">
    <location>
        <begin position="207"/>
        <end position="235"/>
    </location>
</feature>
<name>A0A8S0Z162_ARCPL</name>
<sequence length="382" mass="43309">MSEHEEESSAQLHSISVASRIAPFWRELPKLWFAQFEAIITPQKVGQDTKFDLVIGKLGKEELVYVSDLLDDTQKSYDALKARLINEFQDTPDTQFNKLMDDLQIGEQRPSQLFRRMAEAGKNAGVALSTVKMLWLRRLPTPVRTALVAHEQLDAEKLGAIADKVHQTIKQGVIAEVKEEAKDSSLIHEIKRMTENFEQLRGEVQQIRSQERTRTNWSAGRGATTSFRPPQQRQRRRLCAYHQRFGKFARNCQQPCDWRSRPPPPPCRLSAARSSELAKTTGKLKPTRPVAAVGGASFLDNHRLCIQDRKNGISFLVDTGANTAGFHLRHGSTQDEERQTTPRPTPSRSPSPQNALYPAPPVTRTTRKGRVINRPVRYLFDN</sequence>
<dbReference type="InterPro" id="IPR055469">
    <property type="entry name" value="DUF7041"/>
</dbReference>
<dbReference type="PANTHER" id="PTHR33327:SF3">
    <property type="entry name" value="RNA-DIRECTED DNA POLYMERASE"/>
    <property type="match status" value="1"/>
</dbReference>
<dbReference type="Pfam" id="PF23055">
    <property type="entry name" value="DUF7041"/>
    <property type="match status" value="1"/>
</dbReference>
<dbReference type="EMBL" id="CADEBC010000205">
    <property type="protein sequence ID" value="CAB3225384.1"/>
    <property type="molecule type" value="Genomic_DNA"/>
</dbReference>
<feature type="compositionally biased region" description="Polar residues" evidence="1">
    <location>
        <begin position="215"/>
        <end position="227"/>
    </location>
</feature>
<gene>
    <name evidence="3" type="ORF">APLA_LOCUS2483</name>
</gene>
<protein>
    <recommendedName>
        <fullName evidence="2">DUF7041 domain-containing protein</fullName>
    </recommendedName>
</protein>
<dbReference type="Proteomes" id="UP000494106">
    <property type="component" value="Unassembled WGS sequence"/>
</dbReference>
<evidence type="ECO:0000313" key="4">
    <source>
        <dbReference type="Proteomes" id="UP000494106"/>
    </source>
</evidence>
<feature type="region of interest" description="Disordered" evidence="1">
    <location>
        <begin position="326"/>
        <end position="370"/>
    </location>
</feature>
<proteinExistence type="predicted"/>
<comment type="caution">
    <text evidence="3">The sequence shown here is derived from an EMBL/GenBank/DDBJ whole genome shotgun (WGS) entry which is preliminary data.</text>
</comment>
<organism evidence="3 4">
    <name type="scientific">Arctia plantaginis</name>
    <name type="common">Wood tiger moth</name>
    <name type="synonym">Phalaena plantaginis</name>
    <dbReference type="NCBI Taxonomy" id="874455"/>
    <lineage>
        <taxon>Eukaryota</taxon>
        <taxon>Metazoa</taxon>
        <taxon>Ecdysozoa</taxon>
        <taxon>Arthropoda</taxon>
        <taxon>Hexapoda</taxon>
        <taxon>Insecta</taxon>
        <taxon>Pterygota</taxon>
        <taxon>Neoptera</taxon>
        <taxon>Endopterygota</taxon>
        <taxon>Lepidoptera</taxon>
        <taxon>Glossata</taxon>
        <taxon>Ditrysia</taxon>
        <taxon>Noctuoidea</taxon>
        <taxon>Erebidae</taxon>
        <taxon>Arctiinae</taxon>
        <taxon>Arctia</taxon>
    </lineage>
</organism>